<gene>
    <name evidence="6 9" type="primary">zwf</name>
    <name evidence="9" type="ORF">E4582_04910</name>
</gene>
<comment type="pathway">
    <text evidence="1 6">Carbohydrate degradation; pentose phosphate pathway; D-ribulose 5-phosphate from D-glucose 6-phosphate (oxidative stage): step 1/3.</text>
</comment>
<evidence type="ECO:0000313" key="10">
    <source>
        <dbReference type="Proteomes" id="UP000298681"/>
    </source>
</evidence>
<name>A0A4Z1R3D2_9GAMM</name>
<feature type="binding site" evidence="6">
    <location>
        <position position="136"/>
    </location>
    <ligand>
        <name>NADP(+)</name>
        <dbReference type="ChEBI" id="CHEBI:58349"/>
    </ligand>
</feature>
<dbReference type="EC" id="1.1.1.49" evidence="6"/>
<keyword evidence="4 6" id="KW-0560">Oxidoreductase</keyword>
<dbReference type="GO" id="GO:0004345">
    <property type="term" value="F:glucose-6-phosphate dehydrogenase activity"/>
    <property type="evidence" value="ECO:0007669"/>
    <property type="project" value="UniProtKB-UniRule"/>
</dbReference>
<dbReference type="PANTHER" id="PTHR23429">
    <property type="entry name" value="GLUCOSE-6-PHOSPHATE 1-DEHYDROGENASE G6PD"/>
    <property type="match status" value="1"/>
</dbReference>
<evidence type="ECO:0000259" key="8">
    <source>
        <dbReference type="Pfam" id="PF02781"/>
    </source>
</evidence>
<comment type="catalytic activity">
    <reaction evidence="6">
        <text>D-glucose 6-phosphate + NADP(+) = 6-phospho-D-glucono-1,5-lactone + NADPH + H(+)</text>
        <dbReference type="Rhea" id="RHEA:15841"/>
        <dbReference type="ChEBI" id="CHEBI:15378"/>
        <dbReference type="ChEBI" id="CHEBI:57783"/>
        <dbReference type="ChEBI" id="CHEBI:57955"/>
        <dbReference type="ChEBI" id="CHEBI:58349"/>
        <dbReference type="ChEBI" id="CHEBI:61548"/>
        <dbReference type="EC" id="1.1.1.49"/>
    </reaction>
</comment>
<dbReference type="GO" id="GO:0006006">
    <property type="term" value="P:glucose metabolic process"/>
    <property type="evidence" value="ECO:0007669"/>
    <property type="project" value="UniProtKB-KW"/>
</dbReference>
<organism evidence="9 10">
    <name type="scientific">Luteimonas yindakuii</name>
    <dbReference type="NCBI Taxonomy" id="2565782"/>
    <lineage>
        <taxon>Bacteria</taxon>
        <taxon>Pseudomonadati</taxon>
        <taxon>Pseudomonadota</taxon>
        <taxon>Gammaproteobacteria</taxon>
        <taxon>Lysobacterales</taxon>
        <taxon>Lysobacteraceae</taxon>
        <taxon>Luteimonas</taxon>
    </lineage>
</organism>
<dbReference type="InterPro" id="IPR001282">
    <property type="entry name" value="G6P_DH"/>
</dbReference>
<dbReference type="NCBIfam" id="TIGR00871">
    <property type="entry name" value="zwf"/>
    <property type="match status" value="1"/>
</dbReference>
<dbReference type="HAMAP" id="MF_00966">
    <property type="entry name" value="G6PD"/>
    <property type="match status" value="1"/>
</dbReference>
<keyword evidence="2 6" id="KW-0313">Glucose metabolism</keyword>
<comment type="caution">
    <text evidence="6">Lacks conserved residue(s) required for the propagation of feature annotation.</text>
</comment>
<accession>A0A4Z1R3D2</accession>
<dbReference type="InterPro" id="IPR022674">
    <property type="entry name" value="G6P_DH_NAD-bd"/>
</dbReference>
<dbReference type="NCBIfam" id="NF009492">
    <property type="entry name" value="PRK12853.1-3"/>
    <property type="match status" value="1"/>
</dbReference>
<feature type="binding site" evidence="6">
    <location>
        <position position="204"/>
    </location>
    <ligand>
        <name>substrate</name>
    </ligand>
</feature>
<evidence type="ECO:0000256" key="6">
    <source>
        <dbReference type="HAMAP-Rule" id="MF_00966"/>
    </source>
</evidence>
<feature type="binding site" evidence="6">
    <location>
        <position position="322"/>
    </location>
    <ligand>
        <name>substrate</name>
    </ligand>
</feature>
<dbReference type="SUPFAM" id="SSF51735">
    <property type="entry name" value="NAD(P)-binding Rossmann-fold domains"/>
    <property type="match status" value="1"/>
</dbReference>
<feature type="binding site" evidence="6">
    <location>
        <position position="170"/>
    </location>
    <ligand>
        <name>substrate</name>
    </ligand>
</feature>
<dbReference type="UniPathway" id="UPA00115">
    <property type="reaction ID" value="UER00408"/>
</dbReference>
<comment type="similarity">
    <text evidence="6">Belongs to the glucose-6-phosphate dehydrogenase family.</text>
</comment>
<dbReference type="InterPro" id="IPR022675">
    <property type="entry name" value="G6P_DH_C"/>
</dbReference>
<comment type="function">
    <text evidence="6">Catalyzes the oxidation of glucose 6-phosphate to 6-phosphogluconolactone.</text>
</comment>
<protein>
    <recommendedName>
        <fullName evidence="6">Glucose-6-phosphate 1-dehydrogenase</fullName>
        <shortName evidence="6">G6PD</shortName>
        <ecNumber evidence="6">1.1.1.49</ecNumber>
    </recommendedName>
</protein>
<dbReference type="PANTHER" id="PTHR23429:SF0">
    <property type="entry name" value="GLUCOSE-6-PHOSPHATE 1-DEHYDROGENASE"/>
    <property type="match status" value="1"/>
</dbReference>
<dbReference type="Pfam" id="PF00479">
    <property type="entry name" value="G6PD_N"/>
    <property type="match status" value="1"/>
</dbReference>
<dbReference type="Gene3D" id="3.30.360.10">
    <property type="entry name" value="Dihydrodipicolinate Reductase, domain 2"/>
    <property type="match status" value="1"/>
</dbReference>
<comment type="caution">
    <text evidence="9">The sequence shown here is derived from an EMBL/GenBank/DDBJ whole genome shotgun (WGS) entry which is preliminary data.</text>
</comment>
<proteinExistence type="inferred from homology"/>
<dbReference type="AlphaFoldDB" id="A0A4Z1R3D2"/>
<keyword evidence="3 6" id="KW-0521">NADP</keyword>
<feature type="binding site" evidence="6">
    <location>
        <position position="223"/>
    </location>
    <ligand>
        <name>substrate</name>
    </ligand>
</feature>
<keyword evidence="10" id="KW-1185">Reference proteome</keyword>
<dbReference type="SUPFAM" id="SSF55347">
    <property type="entry name" value="Glyceraldehyde-3-phosphate dehydrogenase-like, C-terminal domain"/>
    <property type="match status" value="1"/>
</dbReference>
<dbReference type="RefSeq" id="WP_134673555.1">
    <property type="nucleotide sequence ID" value="NZ_SPUH01000001.1"/>
</dbReference>
<evidence type="ECO:0000259" key="7">
    <source>
        <dbReference type="Pfam" id="PF00479"/>
    </source>
</evidence>
<feature type="binding site" evidence="6">
    <location>
        <position position="166"/>
    </location>
    <ligand>
        <name>substrate</name>
    </ligand>
</feature>
<dbReference type="Pfam" id="PF02781">
    <property type="entry name" value="G6PD_C"/>
    <property type="match status" value="1"/>
</dbReference>
<evidence type="ECO:0000256" key="4">
    <source>
        <dbReference type="ARBA" id="ARBA00023002"/>
    </source>
</evidence>
<dbReference type="GO" id="GO:0050661">
    <property type="term" value="F:NADP binding"/>
    <property type="evidence" value="ECO:0007669"/>
    <property type="project" value="UniProtKB-UniRule"/>
</dbReference>
<dbReference type="InterPro" id="IPR036291">
    <property type="entry name" value="NAD(P)-bd_dom_sf"/>
</dbReference>
<dbReference type="Gene3D" id="3.40.50.720">
    <property type="entry name" value="NAD(P)-binding Rossmann-like Domain"/>
    <property type="match status" value="1"/>
</dbReference>
<dbReference type="PRINTS" id="PR00079">
    <property type="entry name" value="G6PDHDRGNASE"/>
</dbReference>
<dbReference type="Proteomes" id="UP000298681">
    <property type="component" value="Unassembled WGS sequence"/>
</dbReference>
<feature type="active site" description="Proton acceptor" evidence="6">
    <location>
        <position position="228"/>
    </location>
</feature>
<dbReference type="EMBL" id="SPUH01000001">
    <property type="protein sequence ID" value="TKS54174.1"/>
    <property type="molecule type" value="Genomic_DNA"/>
</dbReference>
<evidence type="ECO:0000256" key="2">
    <source>
        <dbReference type="ARBA" id="ARBA00022526"/>
    </source>
</evidence>
<dbReference type="PIRSF" id="PIRSF000110">
    <property type="entry name" value="G6PD"/>
    <property type="match status" value="1"/>
</dbReference>
<feature type="binding site" evidence="6">
    <location>
        <position position="43"/>
    </location>
    <ligand>
        <name>NADP(+)</name>
        <dbReference type="ChEBI" id="CHEBI:58349"/>
    </ligand>
</feature>
<evidence type="ECO:0000256" key="5">
    <source>
        <dbReference type="ARBA" id="ARBA00023277"/>
    </source>
</evidence>
<keyword evidence="5 6" id="KW-0119">Carbohydrate metabolism</keyword>
<dbReference type="GO" id="GO:0005829">
    <property type="term" value="C:cytosol"/>
    <property type="evidence" value="ECO:0007669"/>
    <property type="project" value="TreeGrafter"/>
</dbReference>
<evidence type="ECO:0000256" key="1">
    <source>
        <dbReference type="ARBA" id="ARBA00004937"/>
    </source>
</evidence>
<feature type="domain" description="Glucose-6-phosphate dehydrogenase C-terminal" evidence="8">
    <location>
        <begin position="177"/>
        <end position="461"/>
    </location>
</feature>
<feature type="binding site" evidence="6">
    <location>
        <begin position="83"/>
        <end position="84"/>
    </location>
    <ligand>
        <name>NADP(+)</name>
        <dbReference type="ChEBI" id="CHEBI:58349"/>
    </ligand>
</feature>
<feature type="domain" description="Glucose-6-phosphate dehydrogenase NAD-binding" evidence="7">
    <location>
        <begin position="7"/>
        <end position="175"/>
    </location>
</feature>
<evidence type="ECO:0000256" key="3">
    <source>
        <dbReference type="ARBA" id="ARBA00022857"/>
    </source>
</evidence>
<dbReference type="GO" id="GO:0009051">
    <property type="term" value="P:pentose-phosphate shunt, oxidative branch"/>
    <property type="evidence" value="ECO:0007669"/>
    <property type="project" value="TreeGrafter"/>
</dbReference>
<reference evidence="9 10" key="1">
    <citation type="submission" date="2019-01" db="EMBL/GenBank/DDBJ databases">
        <authorList>
            <person name="Zhang S."/>
        </authorList>
    </citation>
    <scope>NUCLEOTIDE SEQUENCE [LARGE SCALE GENOMIC DNA]</scope>
    <source>
        <strain evidence="9 10">1626</strain>
    </source>
</reference>
<sequence>MHDTLLLFGATGDLASRYLFPSLVHLLRDRLLPEGFRVVAVGRTPHDDDGFRGWLRERLHDEDGRNHDALEDLLSRVRYHALDLQDADAIAAELSRYGDRPTVSYLSTPPNLFAPACRGLKAAGLLEDPSRLVLEKPLGHDLASAREINATLRESLDESRIFRIDHYLGKAPVQNLLALRFGNTLLEAVWERRWIESVDIVVAETAGVDGREGYYADYGALRDMVQNHMLQLLALIAMEPPASLDADSVRDEKRKVLRALRPMTAADAVRDSVRGRYGDGVVDGHAVRGFRHEREVETFVALRAYIDNWRWAGVPFRLVTGKRMPARATEIVVSFRPVSHWLYERPSRERAQPNRLHVCLQPEEAIDLTLMGSLAAPEWGATELQPLTLDLEMSPAPKRRIAYERLLIDALKGDQTLFVRDDEVEAAWQWIDSVSAAWQAAGTPVEEYPAGSWGPASAAPFLPTVTGANGKRRP</sequence>
<evidence type="ECO:0000313" key="9">
    <source>
        <dbReference type="EMBL" id="TKS54174.1"/>
    </source>
</evidence>